<evidence type="ECO:0000256" key="1">
    <source>
        <dbReference type="ARBA" id="ARBA00023268"/>
    </source>
</evidence>
<dbReference type="RefSeq" id="XP_002767193.1">
    <property type="nucleotide sequence ID" value="XM_002767147.1"/>
</dbReference>
<dbReference type="SUPFAM" id="SSF56672">
    <property type="entry name" value="DNA/RNA polymerases"/>
    <property type="match status" value="1"/>
</dbReference>
<evidence type="ECO:0000313" key="3">
    <source>
        <dbReference type="EMBL" id="EEQ99910.1"/>
    </source>
</evidence>
<dbReference type="Proteomes" id="UP000007800">
    <property type="component" value="Unassembled WGS sequence"/>
</dbReference>
<protein>
    <submittedName>
        <fullName evidence="3">Retrovirus polyprotein, putative</fullName>
    </submittedName>
</protein>
<dbReference type="GO" id="GO:0003824">
    <property type="term" value="F:catalytic activity"/>
    <property type="evidence" value="ECO:0007669"/>
    <property type="project" value="UniProtKB-KW"/>
</dbReference>
<proteinExistence type="predicted"/>
<feature type="non-terminal residue" evidence="3">
    <location>
        <position position="1"/>
    </location>
</feature>
<reference evidence="3 4" key="1">
    <citation type="submission" date="2008-07" db="EMBL/GenBank/DDBJ databases">
        <authorList>
            <person name="El-Sayed N."/>
            <person name="Caler E."/>
            <person name="Inman J."/>
            <person name="Amedeo P."/>
            <person name="Hass B."/>
            <person name="Wortman J."/>
        </authorList>
    </citation>
    <scope>NUCLEOTIDE SEQUENCE [LARGE SCALE GENOMIC DNA]</scope>
    <source>
        <strain evidence="4">ATCC 50983 / TXsc</strain>
    </source>
</reference>
<dbReference type="InterPro" id="IPR043502">
    <property type="entry name" value="DNA/RNA_pol_sf"/>
</dbReference>
<dbReference type="PANTHER" id="PTHR37984">
    <property type="entry name" value="PROTEIN CBG26694"/>
    <property type="match status" value="1"/>
</dbReference>
<dbReference type="AlphaFoldDB" id="C5LTN2"/>
<accession>C5LTN2</accession>
<evidence type="ECO:0000313" key="4">
    <source>
        <dbReference type="Proteomes" id="UP000007800"/>
    </source>
</evidence>
<keyword evidence="1" id="KW-0511">Multifunctional enzyme</keyword>
<dbReference type="InParanoid" id="C5LTN2"/>
<feature type="non-terminal residue" evidence="3">
    <location>
        <position position="192"/>
    </location>
</feature>
<sequence>RSYEEHLRHLEEVFRLLEEANLTIAGDKCEIGRSEVTYLGHVFNDKGMSPDAAKVEAILRWPVPTTASELRSFVGLAGYYRHFVSHFSSVVRPLYALEPACKKEKSNSLLGKWKEEQDTAFLHLKCGLASLPALAYPDFEQPFQLVTDASDYAIGAVLEQQGRPLAFYSQALSGAQLRWPVYEKEAYAIFKA</sequence>
<dbReference type="FunFam" id="3.30.70.270:FF:000020">
    <property type="entry name" value="Transposon Tf2-6 polyprotein-like Protein"/>
    <property type="match status" value="1"/>
</dbReference>
<dbReference type="InterPro" id="IPR043128">
    <property type="entry name" value="Rev_trsase/Diguanyl_cyclase"/>
</dbReference>
<dbReference type="OrthoDB" id="2013610at2759"/>
<evidence type="ECO:0000259" key="2">
    <source>
        <dbReference type="Pfam" id="PF17919"/>
    </source>
</evidence>
<keyword evidence="4" id="KW-1185">Reference proteome</keyword>
<dbReference type="Pfam" id="PF17919">
    <property type="entry name" value="RT_RNaseH_2"/>
    <property type="match status" value="1"/>
</dbReference>
<dbReference type="Gene3D" id="3.30.70.270">
    <property type="match status" value="2"/>
</dbReference>
<dbReference type="InterPro" id="IPR050951">
    <property type="entry name" value="Retrovirus_Pol_polyprotein"/>
</dbReference>
<dbReference type="InterPro" id="IPR041577">
    <property type="entry name" value="RT_RNaseH_2"/>
</dbReference>
<dbReference type="GeneID" id="9052099"/>
<feature type="domain" description="Reverse transcriptase/retrotransposon-derived protein RNase H-like" evidence="2">
    <location>
        <begin position="113"/>
        <end position="192"/>
    </location>
</feature>
<organism evidence="4">
    <name type="scientific">Perkinsus marinus (strain ATCC 50983 / TXsc)</name>
    <dbReference type="NCBI Taxonomy" id="423536"/>
    <lineage>
        <taxon>Eukaryota</taxon>
        <taxon>Sar</taxon>
        <taxon>Alveolata</taxon>
        <taxon>Perkinsozoa</taxon>
        <taxon>Perkinsea</taxon>
        <taxon>Perkinsida</taxon>
        <taxon>Perkinsidae</taxon>
        <taxon>Perkinsus</taxon>
    </lineage>
</organism>
<dbReference type="EMBL" id="GG685391">
    <property type="protein sequence ID" value="EEQ99910.1"/>
    <property type="molecule type" value="Genomic_DNA"/>
</dbReference>
<name>C5LTN2_PERM5</name>
<gene>
    <name evidence="3" type="ORF">Pmar_PMAR017568</name>
</gene>
<dbReference type="PANTHER" id="PTHR37984:SF5">
    <property type="entry name" value="PROTEIN NYNRIN-LIKE"/>
    <property type="match status" value="1"/>
</dbReference>